<proteinExistence type="predicted"/>
<dbReference type="EMBL" id="BKAU01000001">
    <property type="protein sequence ID" value="GEP94565.1"/>
    <property type="molecule type" value="Genomic_DNA"/>
</dbReference>
<dbReference type="AlphaFoldDB" id="A0A512RFV0"/>
<organism evidence="1 2">
    <name type="scientific">Chitinophaga cymbidii</name>
    <dbReference type="NCBI Taxonomy" id="1096750"/>
    <lineage>
        <taxon>Bacteria</taxon>
        <taxon>Pseudomonadati</taxon>
        <taxon>Bacteroidota</taxon>
        <taxon>Chitinophagia</taxon>
        <taxon>Chitinophagales</taxon>
        <taxon>Chitinophagaceae</taxon>
        <taxon>Chitinophaga</taxon>
    </lineage>
</organism>
<evidence type="ECO:0000313" key="2">
    <source>
        <dbReference type="Proteomes" id="UP000321436"/>
    </source>
</evidence>
<reference evidence="1 2" key="1">
    <citation type="submission" date="2019-07" db="EMBL/GenBank/DDBJ databases">
        <title>Whole genome shotgun sequence of Chitinophaga cymbidii NBRC 109752.</title>
        <authorList>
            <person name="Hosoyama A."/>
            <person name="Uohara A."/>
            <person name="Ohji S."/>
            <person name="Ichikawa N."/>
        </authorList>
    </citation>
    <scope>NUCLEOTIDE SEQUENCE [LARGE SCALE GENOMIC DNA]</scope>
    <source>
        <strain evidence="1 2">NBRC 109752</strain>
    </source>
</reference>
<protein>
    <submittedName>
        <fullName evidence="1">Uncharacterized protein</fullName>
    </submittedName>
</protein>
<keyword evidence="2" id="KW-1185">Reference proteome</keyword>
<evidence type="ECO:0000313" key="1">
    <source>
        <dbReference type="EMBL" id="GEP94565.1"/>
    </source>
</evidence>
<accession>A0A512RFV0</accession>
<name>A0A512RFV0_9BACT</name>
<dbReference type="Proteomes" id="UP000321436">
    <property type="component" value="Unassembled WGS sequence"/>
</dbReference>
<comment type="caution">
    <text evidence="1">The sequence shown here is derived from an EMBL/GenBank/DDBJ whole genome shotgun (WGS) entry which is preliminary data.</text>
</comment>
<gene>
    <name evidence="1" type="ORF">CCY01nite_08250</name>
</gene>
<sequence>MFGLHPLSSEVSNFFCRRRNPKTDYMFDELIKYKHANHFFFSSVDNLAQVCNAPADKSGVYVIYALKRGKIELIYVGRSGEIKRDGSLFIRKAGLGGLKDRLVNGKQFGEPRRNSWRRQMLFEGIEALDIYWYVTHNEEFTDCPKILENKLLLKHLDIYGQLPRWNSKHF</sequence>